<comment type="subunit">
    <text evidence="11">Monomer.</text>
</comment>
<keyword evidence="6 11" id="KW-0288">FMN</keyword>
<dbReference type="NCBIfam" id="NF003652">
    <property type="entry name" value="PRK05286.2-5"/>
    <property type="match status" value="1"/>
</dbReference>
<dbReference type="SUPFAM" id="SSF51395">
    <property type="entry name" value="FMN-linked oxidoreductases"/>
    <property type="match status" value="1"/>
</dbReference>
<feature type="binding site" evidence="11">
    <location>
        <position position="216"/>
    </location>
    <ligand>
        <name>FMN</name>
        <dbReference type="ChEBI" id="CHEBI:58210"/>
    </ligand>
</feature>
<dbReference type="GO" id="GO:0106430">
    <property type="term" value="F:dihydroorotate dehydrogenase (quinone) activity"/>
    <property type="evidence" value="ECO:0007669"/>
    <property type="project" value="UniProtKB-EC"/>
</dbReference>
<dbReference type="PROSITE" id="PS00912">
    <property type="entry name" value="DHODEHASE_2"/>
    <property type="match status" value="1"/>
</dbReference>
<dbReference type="Proteomes" id="UP000000321">
    <property type="component" value="Unassembled WGS sequence"/>
</dbReference>
<keyword evidence="14" id="KW-1185">Reference proteome</keyword>
<dbReference type="UniPathway" id="UPA00070">
    <property type="reaction ID" value="UER00946"/>
</dbReference>
<dbReference type="NCBIfam" id="NF003645">
    <property type="entry name" value="PRK05286.1-2"/>
    <property type="match status" value="1"/>
</dbReference>
<feature type="binding site" evidence="11">
    <location>
        <position position="175"/>
    </location>
    <ligand>
        <name>substrate</name>
    </ligand>
</feature>
<feature type="active site" description="Nucleophile" evidence="11">
    <location>
        <position position="173"/>
    </location>
</feature>
<feature type="binding site" evidence="11">
    <location>
        <position position="244"/>
    </location>
    <ligand>
        <name>FMN</name>
        <dbReference type="ChEBI" id="CHEBI:58210"/>
    </ligand>
</feature>
<name>Q1YFS5_AURMS</name>
<dbReference type="PANTHER" id="PTHR48109">
    <property type="entry name" value="DIHYDROOROTATE DEHYDROGENASE (QUINONE), MITOCHONDRIAL-RELATED"/>
    <property type="match status" value="1"/>
</dbReference>
<comment type="cofactor">
    <cofactor evidence="11">
        <name>FMN</name>
        <dbReference type="ChEBI" id="CHEBI:58210"/>
    </cofactor>
    <text evidence="11">Binds 1 FMN per subunit.</text>
</comment>
<evidence type="ECO:0000256" key="11">
    <source>
        <dbReference type="HAMAP-Rule" id="MF_00225"/>
    </source>
</evidence>
<dbReference type="HOGENOM" id="CLU_013640_2_1_5"/>
<feature type="binding site" evidence="11">
    <location>
        <begin position="61"/>
        <end position="65"/>
    </location>
    <ligand>
        <name>FMN</name>
        <dbReference type="ChEBI" id="CHEBI:58210"/>
    </ligand>
</feature>
<dbReference type="AlphaFoldDB" id="Q1YFS5"/>
<dbReference type="EC" id="1.3.5.2" evidence="11"/>
<evidence type="ECO:0000313" key="14">
    <source>
        <dbReference type="Proteomes" id="UP000000321"/>
    </source>
</evidence>
<feature type="binding site" evidence="11">
    <location>
        <position position="65"/>
    </location>
    <ligand>
        <name>substrate</name>
    </ligand>
</feature>
<evidence type="ECO:0000256" key="1">
    <source>
        <dbReference type="ARBA" id="ARBA00003125"/>
    </source>
</evidence>
<gene>
    <name evidence="11" type="primary">pyrD</name>
    <name evidence="13" type="ORF">SI859A1_03104</name>
</gene>
<feature type="binding site" evidence="11">
    <location>
        <position position="296"/>
    </location>
    <ligand>
        <name>FMN</name>
        <dbReference type="ChEBI" id="CHEBI:58210"/>
    </ligand>
</feature>
<feature type="binding site" evidence="11">
    <location>
        <begin position="317"/>
        <end position="318"/>
    </location>
    <ligand>
        <name>FMN</name>
        <dbReference type="ChEBI" id="CHEBI:58210"/>
    </ligand>
</feature>
<feature type="binding site" evidence="11">
    <location>
        <begin position="245"/>
        <end position="246"/>
    </location>
    <ligand>
        <name>substrate</name>
    </ligand>
</feature>
<accession>Q1YFS5</accession>
<protein>
    <recommendedName>
        <fullName evidence="11">Dihydroorotate dehydrogenase (quinone)</fullName>
        <ecNumber evidence="11">1.3.5.2</ecNumber>
    </recommendedName>
    <alternativeName>
        <fullName evidence="11">DHOdehase</fullName>
        <shortName evidence="11">DHOD</shortName>
        <shortName evidence="11">DHODase</shortName>
    </alternativeName>
    <alternativeName>
        <fullName evidence="11">Dihydroorotate oxidase</fullName>
    </alternativeName>
</protein>
<evidence type="ECO:0000313" key="13">
    <source>
        <dbReference type="EMBL" id="EAS48898.1"/>
    </source>
</evidence>
<dbReference type="Pfam" id="PF01180">
    <property type="entry name" value="DHO_dh"/>
    <property type="match status" value="1"/>
</dbReference>
<keyword evidence="9 11" id="KW-0472">Membrane</keyword>
<sequence>MRRLYRLARPAIFRLDPERSHGLSIAALKSGLVPRADTPVDNRLRVAVAGIGFPNPLGLAAGYDKNAEVPDAALRLGFGFAEVGTITPKPQEGNPKPRVFRITAKEAIINRLGFNNQGHAEAFARLSARARKPGIVGVNVGANKDAIDRVADYVEGINVFAPVASYLTINISSPNTPGLRALQSGSELDRLLRSAVAARDGYAALSGTAKTPLFLKVAPDLTEEQIEEIAGQVTRRGIDGMIVSNTTLSRAGVTGLPDATEAGGLSGAPLAARATYVLARFRKALGPDMPLIGVGGIDSAAEAIRRIEAGADLLQLYTALVYHGPELPGAILRGILRYLDRAGIDSLRELRDRNVDAVLANPPVI</sequence>
<comment type="caution">
    <text evidence="13">The sequence shown here is derived from an EMBL/GenBank/DDBJ whole genome shotgun (WGS) entry which is preliminary data.</text>
</comment>
<feature type="binding site" evidence="11">
    <location>
        <position position="267"/>
    </location>
    <ligand>
        <name>FMN</name>
        <dbReference type="ChEBI" id="CHEBI:58210"/>
    </ligand>
</feature>
<reference evidence="13 14" key="1">
    <citation type="journal article" date="2008" name="Appl. Environ. Microbiol.">
        <title>Genomic insights into Mn(II) oxidation by the marine alphaproteobacterium Aurantimonas sp. strain SI85-9A1.</title>
        <authorList>
            <person name="Dick G.J."/>
            <person name="Podell S."/>
            <person name="Johnson H.A."/>
            <person name="Rivera-Espinoza Y."/>
            <person name="Bernier-Latmani R."/>
            <person name="McCarthy J.K."/>
            <person name="Torpey J.W."/>
            <person name="Clement B.G."/>
            <person name="Gaasterland T."/>
            <person name="Tebo B.M."/>
        </authorList>
    </citation>
    <scope>NUCLEOTIDE SEQUENCE [LARGE SCALE GENOMIC DNA]</scope>
    <source>
        <strain evidence="13 14">SI85-9A1</strain>
    </source>
</reference>
<dbReference type="GO" id="GO:0005886">
    <property type="term" value="C:plasma membrane"/>
    <property type="evidence" value="ECO:0007669"/>
    <property type="project" value="UniProtKB-SubCell"/>
</dbReference>
<comment type="pathway">
    <text evidence="3 11">Pyrimidine metabolism; UMP biosynthesis via de novo pathway; orotate from (S)-dihydroorotate (quinone route): step 1/1.</text>
</comment>
<evidence type="ECO:0000259" key="12">
    <source>
        <dbReference type="Pfam" id="PF01180"/>
    </source>
</evidence>
<evidence type="ECO:0000256" key="2">
    <source>
        <dbReference type="ARBA" id="ARBA00004370"/>
    </source>
</evidence>
<dbReference type="GO" id="GO:0006207">
    <property type="term" value="P:'de novo' pyrimidine nucleobase biosynthetic process"/>
    <property type="evidence" value="ECO:0007669"/>
    <property type="project" value="UniProtKB-UniRule"/>
</dbReference>
<evidence type="ECO:0000256" key="9">
    <source>
        <dbReference type="ARBA" id="ARBA00023136"/>
    </source>
</evidence>
<evidence type="ECO:0000256" key="6">
    <source>
        <dbReference type="ARBA" id="ARBA00022643"/>
    </source>
</evidence>
<dbReference type="InterPro" id="IPR005719">
    <property type="entry name" value="Dihydroorotate_DH_2"/>
</dbReference>
<evidence type="ECO:0000256" key="4">
    <source>
        <dbReference type="ARBA" id="ARBA00005359"/>
    </source>
</evidence>
<feature type="binding site" evidence="11">
    <location>
        <position position="85"/>
    </location>
    <ligand>
        <name>FMN</name>
        <dbReference type="ChEBI" id="CHEBI:58210"/>
    </ligand>
</feature>
<evidence type="ECO:0000256" key="3">
    <source>
        <dbReference type="ARBA" id="ARBA00005161"/>
    </source>
</evidence>
<feature type="domain" description="Dihydroorotate dehydrogenase catalytic" evidence="12">
    <location>
        <begin position="44"/>
        <end position="338"/>
    </location>
</feature>
<keyword evidence="7 11" id="KW-0665">Pyrimidine biosynthesis</keyword>
<dbReference type="PANTHER" id="PTHR48109:SF4">
    <property type="entry name" value="DIHYDROOROTATE DEHYDROGENASE (QUINONE), MITOCHONDRIAL"/>
    <property type="match status" value="1"/>
</dbReference>
<keyword evidence="5 11" id="KW-0285">Flavoprotein</keyword>
<dbReference type="HAMAP" id="MF_00225">
    <property type="entry name" value="DHO_dh_type2"/>
    <property type="match status" value="1"/>
</dbReference>
<evidence type="ECO:0000256" key="8">
    <source>
        <dbReference type="ARBA" id="ARBA00023002"/>
    </source>
</evidence>
<dbReference type="Gene3D" id="3.20.20.70">
    <property type="entry name" value="Aldolase class I"/>
    <property type="match status" value="1"/>
</dbReference>
<dbReference type="InterPro" id="IPR005720">
    <property type="entry name" value="Dihydroorotate_DH_cat"/>
</dbReference>
<keyword evidence="8 11" id="KW-0560">Oxidoreductase</keyword>
<feature type="binding site" evidence="11">
    <location>
        <position position="170"/>
    </location>
    <ligand>
        <name>substrate</name>
    </ligand>
</feature>
<comment type="function">
    <text evidence="1 11">Catalyzes the conversion of dihydroorotate to orotate with quinone as electron acceptor.</text>
</comment>
<comment type="subcellular location">
    <subcellularLocation>
        <location evidence="11">Cell membrane</location>
        <topology evidence="11">Peripheral membrane protein</topology>
    </subcellularLocation>
    <subcellularLocation>
        <location evidence="2">Membrane</location>
    </subcellularLocation>
</comment>
<evidence type="ECO:0000256" key="10">
    <source>
        <dbReference type="ARBA" id="ARBA00048639"/>
    </source>
</evidence>
<organism evidence="13 14">
    <name type="scientific">Aurantimonas manganoxydans (strain ATCC BAA-1229 / DSM 21871 / SI85-9A1)</name>
    <dbReference type="NCBI Taxonomy" id="287752"/>
    <lineage>
        <taxon>Bacteria</taxon>
        <taxon>Pseudomonadati</taxon>
        <taxon>Pseudomonadota</taxon>
        <taxon>Alphaproteobacteria</taxon>
        <taxon>Hyphomicrobiales</taxon>
        <taxon>Aurantimonadaceae</taxon>
        <taxon>Aurantimonas</taxon>
    </lineage>
</organism>
<evidence type="ECO:0000256" key="7">
    <source>
        <dbReference type="ARBA" id="ARBA00022975"/>
    </source>
</evidence>
<dbReference type="EMBL" id="AAPJ01000006">
    <property type="protein sequence ID" value="EAS48898.1"/>
    <property type="molecule type" value="Genomic_DNA"/>
</dbReference>
<feature type="binding site" evidence="11">
    <location>
        <position position="139"/>
    </location>
    <ligand>
        <name>FMN</name>
        <dbReference type="ChEBI" id="CHEBI:58210"/>
    </ligand>
</feature>
<evidence type="ECO:0000256" key="5">
    <source>
        <dbReference type="ARBA" id="ARBA00022630"/>
    </source>
</evidence>
<dbReference type="GO" id="GO:0044205">
    <property type="term" value="P:'de novo' UMP biosynthetic process"/>
    <property type="evidence" value="ECO:0007669"/>
    <property type="project" value="UniProtKB-UniRule"/>
</dbReference>
<dbReference type="GO" id="GO:0005737">
    <property type="term" value="C:cytoplasm"/>
    <property type="evidence" value="ECO:0007669"/>
    <property type="project" value="InterPro"/>
</dbReference>
<proteinExistence type="inferred from homology"/>
<dbReference type="InterPro" id="IPR050074">
    <property type="entry name" value="DHO_dehydrogenase"/>
</dbReference>
<dbReference type="BioCyc" id="AURANTIMONAS:SI859A1_03104-MONOMER"/>
<comment type="similarity">
    <text evidence="4 11">Belongs to the dihydroorotate dehydrogenase family. Type 2 subfamily.</text>
</comment>
<dbReference type="CDD" id="cd04738">
    <property type="entry name" value="DHOD_2_like"/>
    <property type="match status" value="1"/>
</dbReference>
<dbReference type="RefSeq" id="WP_009210919.1">
    <property type="nucleotide sequence ID" value="NZ_BBWP01000004.1"/>
</dbReference>
<feature type="binding site" evidence="11">
    <location>
        <position position="170"/>
    </location>
    <ligand>
        <name>FMN</name>
        <dbReference type="ChEBI" id="CHEBI:58210"/>
    </ligand>
</feature>
<feature type="binding site" evidence="11">
    <location>
        <begin position="110"/>
        <end position="114"/>
    </location>
    <ligand>
        <name>substrate</name>
    </ligand>
</feature>
<dbReference type="OrthoDB" id="9802377at2"/>
<dbReference type="InterPro" id="IPR001295">
    <property type="entry name" value="Dihydroorotate_DH_CS"/>
</dbReference>
<dbReference type="PROSITE" id="PS00911">
    <property type="entry name" value="DHODEHASE_1"/>
    <property type="match status" value="1"/>
</dbReference>
<dbReference type="NCBIfam" id="TIGR01036">
    <property type="entry name" value="pyrD_sub2"/>
    <property type="match status" value="1"/>
</dbReference>
<dbReference type="InterPro" id="IPR013785">
    <property type="entry name" value="Aldolase_TIM"/>
</dbReference>
<comment type="catalytic activity">
    <reaction evidence="10 11">
        <text>(S)-dihydroorotate + a quinone = orotate + a quinol</text>
        <dbReference type="Rhea" id="RHEA:30187"/>
        <dbReference type="ChEBI" id="CHEBI:24646"/>
        <dbReference type="ChEBI" id="CHEBI:30839"/>
        <dbReference type="ChEBI" id="CHEBI:30864"/>
        <dbReference type="ChEBI" id="CHEBI:132124"/>
        <dbReference type="EC" id="1.3.5.2"/>
    </reaction>
</comment>
<keyword evidence="11" id="KW-1003">Cell membrane</keyword>